<keyword evidence="4" id="KW-1185">Reference proteome</keyword>
<evidence type="ECO:0000313" key="3">
    <source>
        <dbReference type="EMBL" id="RYR20632.1"/>
    </source>
</evidence>
<name>A0A445A2P9_ARAHY</name>
<evidence type="ECO:0000313" key="4">
    <source>
        <dbReference type="Proteomes" id="UP000289738"/>
    </source>
</evidence>
<dbReference type="Pfam" id="PF01535">
    <property type="entry name" value="PPR"/>
    <property type="match status" value="2"/>
</dbReference>
<comment type="caution">
    <text evidence="3">The sequence shown here is derived from an EMBL/GenBank/DDBJ whole genome shotgun (WGS) entry which is preliminary data.</text>
</comment>
<dbReference type="EMBL" id="SDMP01000013">
    <property type="protein sequence ID" value="RYR20632.1"/>
    <property type="molecule type" value="Genomic_DNA"/>
</dbReference>
<dbReference type="PANTHER" id="PTHR47926">
    <property type="entry name" value="PENTATRICOPEPTIDE REPEAT-CONTAINING PROTEIN"/>
    <property type="match status" value="1"/>
</dbReference>
<gene>
    <name evidence="3" type="ORF">Ahy_B03g065826</name>
</gene>
<proteinExistence type="predicted"/>
<accession>A0A445A2P9</accession>
<keyword evidence="1" id="KW-0677">Repeat</keyword>
<evidence type="ECO:0000256" key="1">
    <source>
        <dbReference type="ARBA" id="ARBA00022737"/>
    </source>
</evidence>
<dbReference type="GO" id="GO:0009451">
    <property type="term" value="P:RNA modification"/>
    <property type="evidence" value="ECO:0007669"/>
    <property type="project" value="InterPro"/>
</dbReference>
<feature type="repeat" description="PPR" evidence="2">
    <location>
        <begin position="153"/>
        <end position="183"/>
    </location>
</feature>
<dbReference type="GO" id="GO:0003723">
    <property type="term" value="F:RNA binding"/>
    <property type="evidence" value="ECO:0007669"/>
    <property type="project" value="InterPro"/>
</dbReference>
<dbReference type="PROSITE" id="PS51375">
    <property type="entry name" value="PPR"/>
    <property type="match status" value="2"/>
</dbReference>
<dbReference type="InterPro" id="IPR046960">
    <property type="entry name" value="PPR_At4g14850-like_plant"/>
</dbReference>
<dbReference type="Proteomes" id="UP000289738">
    <property type="component" value="Chromosome B03"/>
</dbReference>
<protein>
    <recommendedName>
        <fullName evidence="5">Pentatricopeptide repeat-containing protein</fullName>
    </recommendedName>
</protein>
<organism evidence="3 4">
    <name type="scientific">Arachis hypogaea</name>
    <name type="common">Peanut</name>
    <dbReference type="NCBI Taxonomy" id="3818"/>
    <lineage>
        <taxon>Eukaryota</taxon>
        <taxon>Viridiplantae</taxon>
        <taxon>Streptophyta</taxon>
        <taxon>Embryophyta</taxon>
        <taxon>Tracheophyta</taxon>
        <taxon>Spermatophyta</taxon>
        <taxon>Magnoliopsida</taxon>
        <taxon>eudicotyledons</taxon>
        <taxon>Gunneridae</taxon>
        <taxon>Pentapetalae</taxon>
        <taxon>rosids</taxon>
        <taxon>fabids</taxon>
        <taxon>Fabales</taxon>
        <taxon>Fabaceae</taxon>
        <taxon>Papilionoideae</taxon>
        <taxon>50 kb inversion clade</taxon>
        <taxon>dalbergioids sensu lato</taxon>
        <taxon>Dalbergieae</taxon>
        <taxon>Pterocarpus clade</taxon>
        <taxon>Arachis</taxon>
    </lineage>
</organism>
<reference evidence="3 4" key="1">
    <citation type="submission" date="2019-01" db="EMBL/GenBank/DDBJ databases">
        <title>Sequencing of cultivated peanut Arachis hypogaea provides insights into genome evolution and oil improvement.</title>
        <authorList>
            <person name="Chen X."/>
        </authorList>
    </citation>
    <scope>NUCLEOTIDE SEQUENCE [LARGE SCALE GENOMIC DNA]</scope>
    <source>
        <strain evidence="4">cv. Fuhuasheng</strain>
        <tissue evidence="3">Leaves</tissue>
    </source>
</reference>
<dbReference type="NCBIfam" id="TIGR00756">
    <property type="entry name" value="PPR"/>
    <property type="match status" value="2"/>
</dbReference>
<feature type="repeat" description="PPR" evidence="2">
    <location>
        <begin position="122"/>
        <end position="152"/>
    </location>
</feature>
<dbReference type="InterPro" id="IPR002885">
    <property type="entry name" value="PPR_rpt"/>
</dbReference>
<dbReference type="Gene3D" id="1.25.40.10">
    <property type="entry name" value="Tetratricopeptide repeat domain"/>
    <property type="match status" value="1"/>
</dbReference>
<dbReference type="AlphaFoldDB" id="A0A445A2P9"/>
<evidence type="ECO:0008006" key="5">
    <source>
        <dbReference type="Google" id="ProtNLM"/>
    </source>
</evidence>
<sequence length="183" mass="20423">MTGPVLRTLIQIKQFQAHLITTGKFQSHHSRTKLIELCTLSPAAGNLSFAAEIFRQNAILRGLAQSPNPTNAITWFRTISRSHQKIDALTCSFALKACTRALALFEGTQIHSQILRFGFDADVLLVTTLLDVYAKIGNLDAAKQVFDEMSIRDIASWNVMIFGLAQGSWPNEAIDLFNRMKEE</sequence>
<dbReference type="InterPro" id="IPR011990">
    <property type="entry name" value="TPR-like_helical_dom_sf"/>
</dbReference>
<evidence type="ECO:0000256" key="2">
    <source>
        <dbReference type="PROSITE-ProRule" id="PRU00708"/>
    </source>
</evidence>